<comment type="caution">
    <text evidence="2">The sequence shown here is derived from an EMBL/GenBank/DDBJ whole genome shotgun (WGS) entry which is preliminary data.</text>
</comment>
<evidence type="ECO:0008006" key="4">
    <source>
        <dbReference type="Google" id="ProtNLM"/>
    </source>
</evidence>
<dbReference type="Proteomes" id="UP000295680">
    <property type="component" value="Unassembled WGS sequence"/>
</dbReference>
<dbReference type="AlphaFoldDB" id="A0A4R2JLE1"/>
<gene>
    <name evidence="2" type="ORF">EV192_108293</name>
</gene>
<evidence type="ECO:0000313" key="3">
    <source>
        <dbReference type="Proteomes" id="UP000295680"/>
    </source>
</evidence>
<accession>A0A4R2JLE1</accession>
<feature type="compositionally biased region" description="Low complexity" evidence="1">
    <location>
        <begin position="523"/>
        <end position="534"/>
    </location>
</feature>
<sequence length="534" mass="57527">MPVGVRAHQWMTVPAAKRVLVIAHNLTTVTRLMDVLSVFDSDFRVQVVVSWSGTDPFTLGLDDFMRRLGVVTIPWEQALRTEFDLAIAASHHGGGLTEINAPVAIMSHGIGYTKYSPGNRKSEIGNRKSVNGQRQTFGLSPQWLLYDGQPIAEALVFSHPEQVARLERDVPEAAHTAVIAGDPCYDRMLASLGLRRHYRRLLGADDRKVVTVSSTWSDGSLLGSWPELLRSLLAELPIDEYQVVAFAHPNAWAAHGPWQIRTWLADCLRAGLVLVPPAEGWRAALIAADVVVGDHGATTTYAAAIGRPVLLAAFPDDDVVAESAVGLLGRLAGRLDRRRPLRAQLDRAVSVPEVRDLVTAVPGESTRLLRALFYRLMGLSEPPTEPVTARISDSGLTARPAPTAVSAHVTLDIPNGQATMVRYPAEIQPAAGTHLMVHIGHPQRTLRANADILGTDHEDPTDLLAAHPGCAMVATPDGTLTTRDGRHIDVGNPDYAPVIQAWLDSGEPLPTTITVNGTPVHPSSSASGNSPSSR</sequence>
<organism evidence="2 3">
    <name type="scientific">Actinocrispum wychmicini</name>
    <dbReference type="NCBI Taxonomy" id="1213861"/>
    <lineage>
        <taxon>Bacteria</taxon>
        <taxon>Bacillati</taxon>
        <taxon>Actinomycetota</taxon>
        <taxon>Actinomycetes</taxon>
        <taxon>Pseudonocardiales</taxon>
        <taxon>Pseudonocardiaceae</taxon>
        <taxon>Actinocrispum</taxon>
    </lineage>
</organism>
<evidence type="ECO:0000313" key="2">
    <source>
        <dbReference type="EMBL" id="TCO55005.1"/>
    </source>
</evidence>
<reference evidence="2 3" key="1">
    <citation type="submission" date="2019-03" db="EMBL/GenBank/DDBJ databases">
        <title>Genomic Encyclopedia of Type Strains, Phase IV (KMG-IV): sequencing the most valuable type-strain genomes for metagenomic binning, comparative biology and taxonomic classification.</title>
        <authorList>
            <person name="Goeker M."/>
        </authorList>
    </citation>
    <scope>NUCLEOTIDE SEQUENCE [LARGE SCALE GENOMIC DNA]</scope>
    <source>
        <strain evidence="2 3">DSM 45934</strain>
    </source>
</reference>
<dbReference type="EMBL" id="SLWS01000008">
    <property type="protein sequence ID" value="TCO55005.1"/>
    <property type="molecule type" value="Genomic_DNA"/>
</dbReference>
<protein>
    <recommendedName>
        <fullName evidence="4">CDP-glycerol:poly(Glycerophosphate) glycerophosphotransferase</fullName>
    </recommendedName>
</protein>
<keyword evidence="3" id="KW-1185">Reference proteome</keyword>
<dbReference type="SUPFAM" id="SSF53756">
    <property type="entry name" value="UDP-Glycosyltransferase/glycogen phosphorylase"/>
    <property type="match status" value="1"/>
</dbReference>
<proteinExistence type="predicted"/>
<feature type="region of interest" description="Disordered" evidence="1">
    <location>
        <begin position="514"/>
        <end position="534"/>
    </location>
</feature>
<evidence type="ECO:0000256" key="1">
    <source>
        <dbReference type="SAM" id="MobiDB-lite"/>
    </source>
</evidence>
<name>A0A4R2JLE1_9PSEU</name>